<feature type="domain" description="Histidine kinase" evidence="9">
    <location>
        <begin position="256"/>
        <end position="445"/>
    </location>
</feature>
<comment type="subcellular location">
    <subcellularLocation>
        <location evidence="2">Membrane</location>
    </subcellularLocation>
</comment>
<evidence type="ECO:0000256" key="1">
    <source>
        <dbReference type="ARBA" id="ARBA00000085"/>
    </source>
</evidence>
<dbReference type="SMART" id="SM00387">
    <property type="entry name" value="HATPase_c"/>
    <property type="match status" value="1"/>
</dbReference>
<evidence type="ECO:0000256" key="2">
    <source>
        <dbReference type="ARBA" id="ARBA00004370"/>
    </source>
</evidence>
<gene>
    <name evidence="11" type="ORF">LP43_0795</name>
</gene>
<dbReference type="PROSITE" id="PS50109">
    <property type="entry name" value="HIS_KIN"/>
    <property type="match status" value="1"/>
</dbReference>
<keyword evidence="4" id="KW-0597">Phosphoprotein</keyword>
<evidence type="ECO:0000256" key="8">
    <source>
        <dbReference type="SAM" id="Phobius"/>
    </source>
</evidence>
<keyword evidence="8" id="KW-0812">Transmembrane</keyword>
<organism evidence="11 12">
    <name type="scientific">Methylophaga thiooxydans</name>
    <dbReference type="NCBI Taxonomy" id="392484"/>
    <lineage>
        <taxon>Bacteria</taxon>
        <taxon>Pseudomonadati</taxon>
        <taxon>Pseudomonadota</taxon>
        <taxon>Gammaproteobacteria</taxon>
        <taxon>Thiotrichales</taxon>
        <taxon>Piscirickettsiaceae</taxon>
        <taxon>Methylophaga</taxon>
    </lineage>
</organism>
<dbReference type="PANTHER" id="PTHR24421:SF58">
    <property type="entry name" value="SIGNAL TRANSDUCTION HISTIDINE-PROTEIN KINASE_PHOSPHATASE UHPB"/>
    <property type="match status" value="1"/>
</dbReference>
<proteinExistence type="predicted"/>
<evidence type="ECO:0000256" key="5">
    <source>
        <dbReference type="ARBA" id="ARBA00022679"/>
    </source>
</evidence>
<comment type="caution">
    <text evidence="11">The sequence shown here is derived from an EMBL/GenBank/DDBJ whole genome shotgun (WGS) entry which is preliminary data.</text>
</comment>
<dbReference type="Pfam" id="PF07730">
    <property type="entry name" value="HisKA_3"/>
    <property type="match status" value="1"/>
</dbReference>
<dbReference type="SMART" id="SM00304">
    <property type="entry name" value="HAMP"/>
    <property type="match status" value="1"/>
</dbReference>
<evidence type="ECO:0000259" key="9">
    <source>
        <dbReference type="PROSITE" id="PS50109"/>
    </source>
</evidence>
<dbReference type="GO" id="GO:0016020">
    <property type="term" value="C:membrane"/>
    <property type="evidence" value="ECO:0007669"/>
    <property type="project" value="UniProtKB-SubCell"/>
</dbReference>
<dbReference type="InterPro" id="IPR003660">
    <property type="entry name" value="HAMP_dom"/>
</dbReference>
<dbReference type="Gene3D" id="6.10.340.10">
    <property type="match status" value="1"/>
</dbReference>
<reference evidence="11 12" key="1">
    <citation type="submission" date="2014-09" db="EMBL/GenBank/DDBJ databases">
        <authorList>
            <person name="Grob C."/>
            <person name="Taubert M."/>
            <person name="Howat A.M."/>
            <person name="Burns O.J."/>
            <person name="Dixon J.L."/>
            <person name="Chen Y."/>
            <person name="Murrell J.C."/>
        </authorList>
    </citation>
    <scope>NUCLEOTIDE SEQUENCE [LARGE SCALE GENOMIC DNA]</scope>
    <source>
        <strain evidence="11">L4</strain>
    </source>
</reference>
<dbReference type="Pfam" id="PF02518">
    <property type="entry name" value="HATPase_c"/>
    <property type="match status" value="1"/>
</dbReference>
<dbReference type="EC" id="2.7.13.3" evidence="3"/>
<keyword evidence="8" id="KW-1133">Transmembrane helix</keyword>
<keyword evidence="6 11" id="KW-0418">Kinase</keyword>
<keyword evidence="5" id="KW-0808">Transferase</keyword>
<dbReference type="RefSeq" id="WP_036312312.1">
    <property type="nucleotide sequence ID" value="NZ_JRQD01000002.1"/>
</dbReference>
<evidence type="ECO:0000313" key="12">
    <source>
        <dbReference type="Proteomes" id="UP000029999"/>
    </source>
</evidence>
<dbReference type="InterPro" id="IPR003594">
    <property type="entry name" value="HATPase_dom"/>
</dbReference>
<accession>A0A0A0BGW2</accession>
<feature type="transmembrane region" description="Helical" evidence="8">
    <location>
        <begin position="6"/>
        <end position="27"/>
    </location>
</feature>
<comment type="catalytic activity">
    <reaction evidence="1">
        <text>ATP + protein L-histidine = ADP + protein N-phospho-L-histidine.</text>
        <dbReference type="EC" id="2.7.13.3"/>
    </reaction>
</comment>
<evidence type="ECO:0000256" key="3">
    <source>
        <dbReference type="ARBA" id="ARBA00012438"/>
    </source>
</evidence>
<dbReference type="PANTHER" id="PTHR24421">
    <property type="entry name" value="NITRATE/NITRITE SENSOR PROTEIN NARX-RELATED"/>
    <property type="match status" value="1"/>
</dbReference>
<evidence type="ECO:0000313" key="11">
    <source>
        <dbReference type="EMBL" id="KGM07186.1"/>
    </source>
</evidence>
<dbReference type="EMBL" id="JRQD01000002">
    <property type="protein sequence ID" value="KGM07186.1"/>
    <property type="molecule type" value="Genomic_DNA"/>
</dbReference>
<dbReference type="SUPFAM" id="SSF55874">
    <property type="entry name" value="ATPase domain of HSP90 chaperone/DNA topoisomerase II/histidine kinase"/>
    <property type="match status" value="1"/>
</dbReference>
<dbReference type="InterPro" id="IPR005467">
    <property type="entry name" value="His_kinase_dom"/>
</dbReference>
<dbReference type="Gene3D" id="1.20.5.1930">
    <property type="match status" value="1"/>
</dbReference>
<dbReference type="PROSITE" id="PS50885">
    <property type="entry name" value="HAMP"/>
    <property type="match status" value="1"/>
</dbReference>
<name>A0A0A0BGW2_9GAMM</name>
<protein>
    <recommendedName>
        <fullName evidence="3">histidine kinase</fullName>
        <ecNumber evidence="3">2.7.13.3</ecNumber>
    </recommendedName>
</protein>
<dbReference type="STRING" id="392484.LP43_0795"/>
<feature type="transmembrane region" description="Helical" evidence="8">
    <location>
        <begin position="161"/>
        <end position="180"/>
    </location>
</feature>
<sequence length="448" mass="50806">MNLRFRLNLVVTLVLLVILSIGAVVVIHNARQNVQAEVQSTMDLALHMLNAELANFNHNDRQTDFTVDVSPFNLKNLSGVRHLRIAYYDHHDRLIETNQSVGVDHKQQPPSWFMGQMNLALESVSEKVLPIAINDKVMGKLVISPEPGNEVREAWQETKTMLGLIVMFFLAVNVLLYFAVARSLKPIDTITEALSDIETGQLDRRLPIFDLPEMANISHKFNLMASTLQGSINNNHRLTQQIIRLQEAERKKLAHDLHDEIGQHLTAIHVDASAIKTSPNLDVAKKSAEAIDEVVRRMMEIVRTMLHQLRPDGLDELGFVVALQELVNNWRERHQNIDVEADFNGDFQRIDETVQLTLYRVMQECLTNISRHSRARQVWVSLTENEQAIKLEIADNGQGFDLQQHSYRFGLAGMKERVDSVHGEFVIKTALNEGVTIDVSIPKQGGYT</sequence>
<keyword evidence="8" id="KW-0472">Membrane</keyword>
<dbReference type="Gene3D" id="3.30.565.10">
    <property type="entry name" value="Histidine kinase-like ATPase, C-terminal domain"/>
    <property type="match status" value="1"/>
</dbReference>
<keyword evidence="7" id="KW-0902">Two-component regulatory system</keyword>
<dbReference type="Proteomes" id="UP000029999">
    <property type="component" value="Unassembled WGS sequence"/>
</dbReference>
<dbReference type="Pfam" id="PF00672">
    <property type="entry name" value="HAMP"/>
    <property type="match status" value="1"/>
</dbReference>
<dbReference type="InterPro" id="IPR050482">
    <property type="entry name" value="Sensor_HK_TwoCompSys"/>
</dbReference>
<feature type="domain" description="HAMP" evidence="10">
    <location>
        <begin position="181"/>
        <end position="233"/>
    </location>
</feature>
<dbReference type="GO" id="GO:0000155">
    <property type="term" value="F:phosphorelay sensor kinase activity"/>
    <property type="evidence" value="ECO:0007669"/>
    <property type="project" value="InterPro"/>
</dbReference>
<evidence type="ECO:0000259" key="10">
    <source>
        <dbReference type="PROSITE" id="PS50885"/>
    </source>
</evidence>
<dbReference type="InterPro" id="IPR011712">
    <property type="entry name" value="Sig_transdc_His_kin_sub3_dim/P"/>
</dbReference>
<evidence type="ECO:0000256" key="6">
    <source>
        <dbReference type="ARBA" id="ARBA00022777"/>
    </source>
</evidence>
<evidence type="ECO:0000256" key="7">
    <source>
        <dbReference type="ARBA" id="ARBA00023012"/>
    </source>
</evidence>
<dbReference type="AlphaFoldDB" id="A0A0A0BGW2"/>
<dbReference type="CDD" id="cd16917">
    <property type="entry name" value="HATPase_UhpB-NarQ-NarX-like"/>
    <property type="match status" value="1"/>
</dbReference>
<dbReference type="CDD" id="cd06225">
    <property type="entry name" value="HAMP"/>
    <property type="match status" value="1"/>
</dbReference>
<dbReference type="GO" id="GO:0046983">
    <property type="term" value="F:protein dimerization activity"/>
    <property type="evidence" value="ECO:0007669"/>
    <property type="project" value="InterPro"/>
</dbReference>
<evidence type="ECO:0000256" key="4">
    <source>
        <dbReference type="ARBA" id="ARBA00022553"/>
    </source>
</evidence>
<dbReference type="InterPro" id="IPR036890">
    <property type="entry name" value="HATPase_C_sf"/>
</dbReference>